<organism evidence="1 2">
    <name type="scientific">Candidatus Falkowbacteria bacterium CG02_land_8_20_14_3_00_36_14</name>
    <dbReference type="NCBI Taxonomy" id="1974560"/>
    <lineage>
        <taxon>Bacteria</taxon>
        <taxon>Candidatus Falkowiibacteriota</taxon>
    </lineage>
</organism>
<evidence type="ECO:0000313" key="2">
    <source>
        <dbReference type="Proteomes" id="UP000228896"/>
    </source>
</evidence>
<proteinExistence type="predicted"/>
<comment type="caution">
    <text evidence="1">The sequence shown here is derived from an EMBL/GenBank/DDBJ whole genome shotgun (WGS) entry which is preliminary data.</text>
</comment>
<protein>
    <submittedName>
        <fullName evidence="1">Uncharacterized protein</fullName>
    </submittedName>
</protein>
<sequence length="60" mass="7454">MSEKFTTTINIPEIEKLFQEYCEKNKIEFSAGKFEDFLKFLEIDFYDWVRQNLKQFYIQK</sequence>
<gene>
    <name evidence="1" type="ORF">COS18_04560</name>
</gene>
<dbReference type="AlphaFoldDB" id="A0A2M7DLE2"/>
<evidence type="ECO:0000313" key="1">
    <source>
        <dbReference type="EMBL" id="PIV50606.1"/>
    </source>
</evidence>
<accession>A0A2M7DLE2</accession>
<dbReference type="Proteomes" id="UP000228896">
    <property type="component" value="Unassembled WGS sequence"/>
</dbReference>
<dbReference type="EMBL" id="PETS01000117">
    <property type="protein sequence ID" value="PIV50606.1"/>
    <property type="molecule type" value="Genomic_DNA"/>
</dbReference>
<name>A0A2M7DLE2_9BACT</name>
<reference evidence="2" key="1">
    <citation type="submission" date="2017-09" db="EMBL/GenBank/DDBJ databases">
        <title>Depth-based differentiation of microbial function through sediment-hosted aquifers and enrichment of novel symbionts in the deep terrestrial subsurface.</title>
        <authorList>
            <person name="Probst A.J."/>
            <person name="Ladd B."/>
            <person name="Jarett J.K."/>
            <person name="Geller-Mcgrath D.E."/>
            <person name="Sieber C.M.K."/>
            <person name="Emerson J.B."/>
            <person name="Anantharaman K."/>
            <person name="Thomas B.C."/>
            <person name="Malmstrom R."/>
            <person name="Stieglmeier M."/>
            <person name="Klingl A."/>
            <person name="Woyke T."/>
            <person name="Ryan C.M."/>
            <person name="Banfield J.F."/>
        </authorList>
    </citation>
    <scope>NUCLEOTIDE SEQUENCE [LARGE SCALE GENOMIC DNA]</scope>
</reference>